<dbReference type="Proteomes" id="UP000249590">
    <property type="component" value="Unassembled WGS sequence"/>
</dbReference>
<protein>
    <submittedName>
        <fullName evidence="2">Uncharacterized protein</fullName>
    </submittedName>
</protein>
<dbReference type="EMBL" id="QHHQ01000002">
    <property type="protein sequence ID" value="RAI01585.1"/>
    <property type="molecule type" value="Genomic_DNA"/>
</dbReference>
<name>A0A8B2NNW6_9HYPH</name>
<evidence type="ECO:0000313" key="2">
    <source>
        <dbReference type="EMBL" id="RAI01585.1"/>
    </source>
</evidence>
<gene>
    <name evidence="2" type="ORF">DLJ53_09180</name>
</gene>
<proteinExistence type="predicted"/>
<evidence type="ECO:0000313" key="3">
    <source>
        <dbReference type="Proteomes" id="UP000249590"/>
    </source>
</evidence>
<accession>A0A8B2NNW6</accession>
<comment type="caution">
    <text evidence="2">The sequence shown here is derived from an EMBL/GenBank/DDBJ whole genome shotgun (WGS) entry which is preliminary data.</text>
</comment>
<sequence length="103" mass="10667">MTEPAVAGALAVPTVMAPNAPITSAPFPPSPPLLALLVLLSDPLPPLDLMGTAPISVSREWSRVAAMLSDGLTIRSPPGPLAERPLSEPSPPAERARTLPGRY</sequence>
<feature type="region of interest" description="Disordered" evidence="1">
    <location>
        <begin position="74"/>
        <end position="103"/>
    </location>
</feature>
<dbReference type="AlphaFoldDB" id="A0A8B2NNW6"/>
<organism evidence="2 3">
    <name type="scientific">Acuticoccus sediminis</name>
    <dbReference type="NCBI Taxonomy" id="2184697"/>
    <lineage>
        <taxon>Bacteria</taxon>
        <taxon>Pseudomonadati</taxon>
        <taxon>Pseudomonadota</taxon>
        <taxon>Alphaproteobacteria</taxon>
        <taxon>Hyphomicrobiales</taxon>
        <taxon>Amorphaceae</taxon>
        <taxon>Acuticoccus</taxon>
    </lineage>
</organism>
<evidence type="ECO:0000256" key="1">
    <source>
        <dbReference type="SAM" id="MobiDB-lite"/>
    </source>
</evidence>
<keyword evidence="3" id="KW-1185">Reference proteome</keyword>
<reference evidence="2 3" key="1">
    <citation type="submission" date="2018-05" db="EMBL/GenBank/DDBJ databases">
        <title>Acuticoccus sediminis sp. nov., isolated from deep-sea sediment of Indian Ocean.</title>
        <authorList>
            <person name="Liu X."/>
            <person name="Lai Q."/>
            <person name="Du Y."/>
            <person name="Sun F."/>
            <person name="Zhang X."/>
            <person name="Wang S."/>
            <person name="Shao Z."/>
        </authorList>
    </citation>
    <scope>NUCLEOTIDE SEQUENCE [LARGE SCALE GENOMIC DNA]</scope>
    <source>
        <strain evidence="2 3">PTG4-2</strain>
    </source>
</reference>